<gene>
    <name evidence="3" type="ORF">GS398_09780</name>
</gene>
<dbReference type="PANTHER" id="PTHR40459">
    <property type="entry name" value="CONSERVED HYPOTHETICAL ALANINE AND LEUCINE RICH PROTEIN"/>
    <property type="match status" value="1"/>
</dbReference>
<organism evidence="3 4">
    <name type="scientific">Hufsiella ginkgonis</name>
    <dbReference type="NCBI Taxonomy" id="2695274"/>
    <lineage>
        <taxon>Bacteria</taxon>
        <taxon>Pseudomonadati</taxon>
        <taxon>Bacteroidota</taxon>
        <taxon>Sphingobacteriia</taxon>
        <taxon>Sphingobacteriales</taxon>
        <taxon>Sphingobacteriaceae</taxon>
        <taxon>Hufsiella</taxon>
    </lineage>
</organism>
<proteinExistence type="predicted"/>
<dbReference type="SUPFAM" id="SSF48179">
    <property type="entry name" value="6-phosphogluconate dehydrogenase C-terminal domain-like"/>
    <property type="match status" value="1"/>
</dbReference>
<evidence type="ECO:0000313" key="3">
    <source>
        <dbReference type="EMBL" id="MXV15594.1"/>
    </source>
</evidence>
<reference evidence="3 4" key="1">
    <citation type="submission" date="2019-11" db="EMBL/GenBank/DDBJ databases">
        <title>Pedobacter sp. HMF7056 Genome sequencing and assembly.</title>
        <authorList>
            <person name="Kang H."/>
            <person name="Kim H."/>
            <person name="Joh K."/>
        </authorList>
    </citation>
    <scope>NUCLEOTIDE SEQUENCE [LARGE SCALE GENOMIC DNA]</scope>
    <source>
        <strain evidence="3 4">HMF7056</strain>
    </source>
</reference>
<evidence type="ECO:0000259" key="1">
    <source>
        <dbReference type="Pfam" id="PF10727"/>
    </source>
</evidence>
<dbReference type="Gene3D" id="1.10.1040.20">
    <property type="entry name" value="ProC-like, C-terminal domain"/>
    <property type="match status" value="1"/>
</dbReference>
<evidence type="ECO:0000313" key="4">
    <source>
        <dbReference type="Proteomes" id="UP000451233"/>
    </source>
</evidence>
<dbReference type="PANTHER" id="PTHR40459:SF1">
    <property type="entry name" value="CONSERVED HYPOTHETICAL ALANINE AND LEUCINE RICH PROTEIN"/>
    <property type="match status" value="1"/>
</dbReference>
<dbReference type="RefSeq" id="WP_160906578.1">
    <property type="nucleotide sequence ID" value="NZ_WVHS01000002.1"/>
</dbReference>
<dbReference type="InterPro" id="IPR019665">
    <property type="entry name" value="OxRdtase/DH_put_Rossmann_dom"/>
</dbReference>
<comment type="caution">
    <text evidence="3">The sequence shown here is derived from an EMBL/GenBank/DDBJ whole genome shotgun (WGS) entry which is preliminary data.</text>
</comment>
<dbReference type="AlphaFoldDB" id="A0A7K1XX58"/>
<dbReference type="InterPro" id="IPR008927">
    <property type="entry name" value="6-PGluconate_DH-like_C_sf"/>
</dbReference>
<dbReference type="Proteomes" id="UP000451233">
    <property type="component" value="Unassembled WGS sequence"/>
</dbReference>
<accession>A0A7K1XX58</accession>
<dbReference type="InterPro" id="IPR018931">
    <property type="entry name" value="DUF2520"/>
</dbReference>
<feature type="domain" description="Putative oxidoreductase/dehydrogenase Rossmann-like" evidence="1">
    <location>
        <begin position="3"/>
        <end position="107"/>
    </location>
</feature>
<name>A0A7K1XX58_9SPHI</name>
<dbReference type="Pfam" id="PF10727">
    <property type="entry name" value="Rossmann-like"/>
    <property type="match status" value="1"/>
</dbReference>
<sequence>MRITLIGSGNVATHLAAAFKNAGHTIAQVWSHTYQHAALLAYHVKATAAEHLGDLDSSADIFVIAVKDDAIPGVAGQLNAGNQLVVHTSGSTAMDVLAGVSTRTGVIYPLQTISKLREIDFRQVPVAVEGSTPDVARELHLLASGISGNVLELSSEKRLSLHVAAVFACNFTNHLYQLSKTILDKYGLDFDLIRPLIAETAEKVSTVDPASVQTGPAVRNDRLTMDKHLHFLEKEPELQDLYRRLSQNIINFHNKQQG</sequence>
<dbReference type="EMBL" id="WVHS01000002">
    <property type="protein sequence ID" value="MXV15594.1"/>
    <property type="molecule type" value="Genomic_DNA"/>
</dbReference>
<dbReference type="InterPro" id="IPR036291">
    <property type="entry name" value="NAD(P)-bd_dom_sf"/>
</dbReference>
<dbReference type="Gene3D" id="3.40.50.720">
    <property type="entry name" value="NAD(P)-binding Rossmann-like Domain"/>
    <property type="match status" value="1"/>
</dbReference>
<evidence type="ECO:0000259" key="2">
    <source>
        <dbReference type="Pfam" id="PF10728"/>
    </source>
</evidence>
<dbReference type="SUPFAM" id="SSF51735">
    <property type="entry name" value="NAD(P)-binding Rossmann-fold domains"/>
    <property type="match status" value="1"/>
</dbReference>
<keyword evidence="4" id="KW-1185">Reference proteome</keyword>
<feature type="domain" description="DUF2520" evidence="2">
    <location>
        <begin position="124"/>
        <end position="249"/>
    </location>
</feature>
<dbReference type="Pfam" id="PF10728">
    <property type="entry name" value="DUF2520"/>
    <property type="match status" value="1"/>
</dbReference>
<dbReference type="InterPro" id="IPR037108">
    <property type="entry name" value="TM1727-like_C_sf"/>
</dbReference>
<protein>
    <submittedName>
        <fullName evidence="3">DUF2520 domain-containing protein</fullName>
    </submittedName>
</protein>